<organism evidence="8 9">
    <name type="scientific">Leptospira tipperaryensis</name>
    <dbReference type="NCBI Taxonomy" id="2564040"/>
    <lineage>
        <taxon>Bacteria</taxon>
        <taxon>Pseudomonadati</taxon>
        <taxon>Spirochaetota</taxon>
        <taxon>Spirochaetia</taxon>
        <taxon>Leptospirales</taxon>
        <taxon>Leptospiraceae</taxon>
        <taxon>Leptospira</taxon>
    </lineage>
</organism>
<keyword evidence="2" id="KW-0805">Transcription regulation</keyword>
<dbReference type="KEGG" id="laj:A0128_17595"/>
<keyword evidence="4" id="KW-0238">DNA-binding</keyword>
<gene>
    <name evidence="8" type="ORF">A0128_17595</name>
</gene>
<accession>A0A1D7V0Y1</accession>
<evidence type="ECO:0000256" key="3">
    <source>
        <dbReference type="ARBA" id="ARBA00023082"/>
    </source>
</evidence>
<dbReference type="Pfam" id="PF08281">
    <property type="entry name" value="Sigma70_r4_2"/>
    <property type="match status" value="1"/>
</dbReference>
<dbReference type="InterPro" id="IPR014284">
    <property type="entry name" value="RNA_pol_sigma-70_dom"/>
</dbReference>
<dbReference type="InterPro" id="IPR013325">
    <property type="entry name" value="RNA_pol_sigma_r2"/>
</dbReference>
<dbReference type="PANTHER" id="PTHR43133:SF8">
    <property type="entry name" value="RNA POLYMERASE SIGMA FACTOR HI_1459-RELATED"/>
    <property type="match status" value="1"/>
</dbReference>
<dbReference type="Gene3D" id="1.10.10.10">
    <property type="entry name" value="Winged helix-like DNA-binding domain superfamily/Winged helix DNA-binding domain"/>
    <property type="match status" value="1"/>
</dbReference>
<dbReference type="GO" id="GO:0003677">
    <property type="term" value="F:DNA binding"/>
    <property type="evidence" value="ECO:0007669"/>
    <property type="project" value="UniProtKB-KW"/>
</dbReference>
<dbReference type="RefSeq" id="WP_069608695.1">
    <property type="nucleotide sequence ID" value="NZ_CP015217.1"/>
</dbReference>
<dbReference type="Gene3D" id="1.10.1740.10">
    <property type="match status" value="1"/>
</dbReference>
<dbReference type="PANTHER" id="PTHR43133">
    <property type="entry name" value="RNA POLYMERASE ECF-TYPE SIGMA FACTO"/>
    <property type="match status" value="1"/>
</dbReference>
<evidence type="ECO:0000259" key="7">
    <source>
        <dbReference type="Pfam" id="PF08281"/>
    </source>
</evidence>
<dbReference type="SUPFAM" id="SSF88946">
    <property type="entry name" value="Sigma2 domain of RNA polymerase sigma factors"/>
    <property type="match status" value="1"/>
</dbReference>
<keyword evidence="3" id="KW-0731">Sigma factor</keyword>
<feature type="domain" description="RNA polymerase sigma factor 70 region 4 type 2" evidence="7">
    <location>
        <begin position="112"/>
        <end position="159"/>
    </location>
</feature>
<dbReference type="NCBIfam" id="TIGR02937">
    <property type="entry name" value="sigma70-ECF"/>
    <property type="match status" value="1"/>
</dbReference>
<keyword evidence="9" id="KW-1185">Reference proteome</keyword>
<evidence type="ECO:0000256" key="4">
    <source>
        <dbReference type="ARBA" id="ARBA00023125"/>
    </source>
</evidence>
<dbReference type="InterPro" id="IPR036388">
    <property type="entry name" value="WH-like_DNA-bd_sf"/>
</dbReference>
<dbReference type="InterPro" id="IPR013324">
    <property type="entry name" value="RNA_pol_sigma_r3/r4-like"/>
</dbReference>
<feature type="domain" description="RNA polymerase sigma-70 region 2" evidence="6">
    <location>
        <begin position="7"/>
        <end position="73"/>
    </location>
</feature>
<evidence type="ECO:0000256" key="2">
    <source>
        <dbReference type="ARBA" id="ARBA00023015"/>
    </source>
</evidence>
<protein>
    <submittedName>
        <fullName evidence="8">RNA polymerase subunit sigma-24</fullName>
    </submittedName>
</protein>
<dbReference type="Proteomes" id="UP000094197">
    <property type="component" value="Chromosome 1"/>
</dbReference>
<evidence type="ECO:0000313" key="8">
    <source>
        <dbReference type="EMBL" id="AOP35492.1"/>
    </source>
</evidence>
<dbReference type="Pfam" id="PF04542">
    <property type="entry name" value="Sigma70_r2"/>
    <property type="match status" value="1"/>
</dbReference>
<dbReference type="GO" id="GO:0016987">
    <property type="term" value="F:sigma factor activity"/>
    <property type="evidence" value="ECO:0007669"/>
    <property type="project" value="UniProtKB-KW"/>
</dbReference>
<keyword evidence="5" id="KW-0804">Transcription</keyword>
<sequence length="177" mass="20680">MASLEQFYRRERRKILAWIRYRVADPEEAEDLLQESFVSALGEMNAAGEIENVIAYTYAVLRNKVKDWYRKRKSGQYRQSALGEEFLLDSYLPDTAPNPEKEFYRTLLLEELAIAIDELPADQKFAFVQNSFEGKTFQELSLETGIPEGTLSARKTYAKEFLNRRLKDLKSLFLENF</sequence>
<dbReference type="EMBL" id="CP015217">
    <property type="protein sequence ID" value="AOP35492.1"/>
    <property type="molecule type" value="Genomic_DNA"/>
</dbReference>
<comment type="similarity">
    <text evidence="1">Belongs to the sigma-70 factor family. ECF subfamily.</text>
</comment>
<evidence type="ECO:0000259" key="6">
    <source>
        <dbReference type="Pfam" id="PF04542"/>
    </source>
</evidence>
<dbReference type="OrthoDB" id="9795666at2"/>
<dbReference type="SUPFAM" id="SSF88659">
    <property type="entry name" value="Sigma3 and sigma4 domains of RNA polymerase sigma factors"/>
    <property type="match status" value="1"/>
</dbReference>
<evidence type="ECO:0000256" key="5">
    <source>
        <dbReference type="ARBA" id="ARBA00023163"/>
    </source>
</evidence>
<evidence type="ECO:0000256" key="1">
    <source>
        <dbReference type="ARBA" id="ARBA00010641"/>
    </source>
</evidence>
<dbReference type="InterPro" id="IPR013249">
    <property type="entry name" value="RNA_pol_sigma70_r4_t2"/>
</dbReference>
<evidence type="ECO:0000313" key="9">
    <source>
        <dbReference type="Proteomes" id="UP000094197"/>
    </source>
</evidence>
<name>A0A1D7V0Y1_9LEPT</name>
<dbReference type="InterPro" id="IPR039425">
    <property type="entry name" value="RNA_pol_sigma-70-like"/>
</dbReference>
<dbReference type="AlphaFoldDB" id="A0A1D7V0Y1"/>
<dbReference type="InterPro" id="IPR007627">
    <property type="entry name" value="RNA_pol_sigma70_r2"/>
</dbReference>
<reference evidence="8 9" key="1">
    <citation type="submission" date="2016-04" db="EMBL/GenBank/DDBJ databases">
        <title>Complete genome seqeunce of Leptospira alstonii serovar Room22.</title>
        <authorList>
            <person name="Nally J.E."/>
            <person name="Bayles D.O."/>
            <person name="Hurley D."/>
            <person name="Fanning S."/>
            <person name="McMahon B.J."/>
            <person name="Arent Z."/>
        </authorList>
    </citation>
    <scope>NUCLEOTIDE SEQUENCE [LARGE SCALE GENOMIC DNA]</scope>
    <source>
        <strain evidence="8 9">GWTS #1</strain>
    </source>
</reference>
<dbReference type="GO" id="GO:0006352">
    <property type="term" value="P:DNA-templated transcription initiation"/>
    <property type="evidence" value="ECO:0007669"/>
    <property type="project" value="InterPro"/>
</dbReference>
<proteinExistence type="inferred from homology"/>